<organism evidence="4 5">
    <name type="scientific">Tieghemostelium lacteum</name>
    <name type="common">Slime mold</name>
    <name type="synonym">Dictyostelium lacteum</name>
    <dbReference type="NCBI Taxonomy" id="361077"/>
    <lineage>
        <taxon>Eukaryota</taxon>
        <taxon>Amoebozoa</taxon>
        <taxon>Evosea</taxon>
        <taxon>Eumycetozoa</taxon>
        <taxon>Dictyostelia</taxon>
        <taxon>Dictyosteliales</taxon>
        <taxon>Raperosteliaceae</taxon>
        <taxon>Tieghemostelium</taxon>
    </lineage>
</organism>
<evidence type="ECO:0000313" key="4">
    <source>
        <dbReference type="EMBL" id="KYQ91853.1"/>
    </source>
</evidence>
<feature type="compositionally biased region" description="Acidic residues" evidence="3">
    <location>
        <begin position="288"/>
        <end position="298"/>
    </location>
</feature>
<dbReference type="OrthoDB" id="23923at2759"/>
<evidence type="ECO:0000256" key="2">
    <source>
        <dbReference type="ARBA" id="ARBA00022801"/>
    </source>
</evidence>
<feature type="region of interest" description="Disordered" evidence="3">
    <location>
        <begin position="269"/>
        <end position="298"/>
    </location>
</feature>
<dbReference type="AlphaFoldDB" id="A0A151ZD26"/>
<dbReference type="InParanoid" id="A0A151ZD26"/>
<evidence type="ECO:0000256" key="1">
    <source>
        <dbReference type="ARBA" id="ARBA00007527"/>
    </source>
</evidence>
<comment type="similarity">
    <text evidence="1">Belongs to the DNase II family.</text>
</comment>
<evidence type="ECO:0000313" key="5">
    <source>
        <dbReference type="Proteomes" id="UP000076078"/>
    </source>
</evidence>
<dbReference type="Proteomes" id="UP000076078">
    <property type="component" value="Unassembled WGS sequence"/>
</dbReference>
<feature type="region of interest" description="Disordered" evidence="3">
    <location>
        <begin position="179"/>
        <end position="222"/>
    </location>
</feature>
<evidence type="ECO:0000256" key="3">
    <source>
        <dbReference type="SAM" id="MobiDB-lite"/>
    </source>
</evidence>
<name>A0A151ZD26_TIELA</name>
<reference evidence="4 5" key="1">
    <citation type="submission" date="2015-12" db="EMBL/GenBank/DDBJ databases">
        <title>Dictyostelia acquired genes for synthesis and detection of signals that induce cell-type specialization by lateral gene transfer from prokaryotes.</title>
        <authorList>
            <person name="Gloeckner G."/>
            <person name="Schaap P."/>
        </authorList>
    </citation>
    <scope>NUCLEOTIDE SEQUENCE [LARGE SCALE GENOMIC DNA]</scope>
    <source>
        <strain evidence="4 5">TK</strain>
    </source>
</reference>
<accession>A0A151ZD26</accession>
<dbReference type="InterPro" id="IPR004947">
    <property type="entry name" value="DNase_II"/>
</dbReference>
<proteinExistence type="inferred from homology"/>
<feature type="compositionally biased region" description="Polar residues" evidence="3">
    <location>
        <begin position="210"/>
        <end position="221"/>
    </location>
</feature>
<comment type="caution">
    <text evidence="4">The sequence shown here is derived from an EMBL/GenBank/DDBJ whole genome shotgun (WGS) entry which is preliminary data.</text>
</comment>
<dbReference type="Pfam" id="PF03265">
    <property type="entry name" value="DNase_II"/>
    <property type="match status" value="1"/>
</dbReference>
<keyword evidence="2" id="KW-0378">Hydrolase</keyword>
<gene>
    <name evidence="4" type="ORF">DLAC_07658</name>
</gene>
<sequence length="298" mass="35121">MYHFIKWLENPIKQPISELIDACVGQIDQFKTKYNLDRTSRNELILISAQRNVKDLMDISKLRDQVKSSKLDSKKHYKFYKVKTCSITDPFTMISIWEKSIFLVSTFKQPSRVPIPSIINEKEWGVINIESWKNDNNGKEKKDKHEKLMISTDTDKGRICIGDANRNFVHTLYAGVYMNKKKNNPPQKRNRIDNSENDEDEEKRLKKKNTSQNGNNFTSQKIDNVIDDDFEIDIEVISDDDYEIENETISENENEIEDDFEFENETISESEYENEIPQNYSKDQYPDINEEDDIEICK</sequence>
<dbReference type="EMBL" id="LODT01000034">
    <property type="protein sequence ID" value="KYQ91853.1"/>
    <property type="molecule type" value="Genomic_DNA"/>
</dbReference>
<protein>
    <submittedName>
        <fullName evidence="4">Uncharacterized protein</fullName>
    </submittedName>
</protein>
<dbReference type="GO" id="GO:0004531">
    <property type="term" value="F:deoxyribonuclease II activity"/>
    <property type="evidence" value="ECO:0007669"/>
    <property type="project" value="InterPro"/>
</dbReference>
<keyword evidence="5" id="KW-1185">Reference proteome</keyword>